<dbReference type="Proteomes" id="UP000822476">
    <property type="component" value="Unassembled WGS sequence"/>
</dbReference>
<organism evidence="5 6">
    <name type="scientific">Paragonimus skrjabini miyazakii</name>
    <dbReference type="NCBI Taxonomy" id="59628"/>
    <lineage>
        <taxon>Eukaryota</taxon>
        <taxon>Metazoa</taxon>
        <taxon>Spiralia</taxon>
        <taxon>Lophotrochozoa</taxon>
        <taxon>Platyhelminthes</taxon>
        <taxon>Trematoda</taxon>
        <taxon>Digenea</taxon>
        <taxon>Plagiorchiida</taxon>
        <taxon>Troglotremata</taxon>
        <taxon>Troglotrematidae</taxon>
        <taxon>Paragonimus</taxon>
    </lineage>
</organism>
<dbReference type="OrthoDB" id="546450at2759"/>
<sequence>MGHPFSIIHLRIGLFIVLLSTVVAQTRYWESILKHFEKEVATDRFALRPHCGRNRYDGGYTRWFPHSVQKRIVGGEESRVAEWPWLVSLQLKASDSSVDLRRPSADEKPPNQEVRWVEGFEHPLKRFPGAMDELKKMSVDQLKAAIAQLRMRLKEYAPDQLAEFDIDDHSEQEMTKKEGHMCGGALISPYWILSAKHCFQKKHEPALSLDPDRWIAVLGEHHLKEPELHQTEYEIAKIIIYPDEPEEVKDPRILLNDIALIKLTRPAVLDEFVQIACLPYPEEAFREDQLCSVAGWGLTEDEGVMSFVPQHIHIPLVPNPQCKSIYDTAPTSAVNITPSVLCAGDRNGKDSCQYDSGGPLLCRSAVDNQRVITGIVSYGLRCASAYPGIYTRVPHYIDWIRNIINDN</sequence>
<protein>
    <recommendedName>
        <fullName evidence="4">Peptidase S1 domain-containing protein</fullName>
    </recommendedName>
</protein>
<name>A0A8S9YZB1_9TREM</name>
<comment type="caution">
    <text evidence="5">The sequence shown here is derived from an EMBL/GenBank/DDBJ whole genome shotgun (WGS) entry which is preliminary data.</text>
</comment>
<dbReference type="Pfam" id="PF00089">
    <property type="entry name" value="Trypsin"/>
    <property type="match status" value="1"/>
</dbReference>
<evidence type="ECO:0000259" key="4">
    <source>
        <dbReference type="PROSITE" id="PS50240"/>
    </source>
</evidence>
<evidence type="ECO:0000313" key="6">
    <source>
        <dbReference type="Proteomes" id="UP000822476"/>
    </source>
</evidence>
<dbReference type="AlphaFoldDB" id="A0A8S9YZB1"/>
<evidence type="ECO:0000313" key="5">
    <source>
        <dbReference type="EMBL" id="KAF7258453.1"/>
    </source>
</evidence>
<dbReference type="EMBL" id="JTDE01001715">
    <property type="protein sequence ID" value="KAF7258453.1"/>
    <property type="molecule type" value="Genomic_DNA"/>
</dbReference>
<feature type="signal peptide" evidence="3">
    <location>
        <begin position="1"/>
        <end position="24"/>
    </location>
</feature>
<feature type="chain" id="PRO_5035866696" description="Peptidase S1 domain-containing protein" evidence="3">
    <location>
        <begin position="25"/>
        <end position="407"/>
    </location>
</feature>
<dbReference type="PANTHER" id="PTHR24252">
    <property type="entry name" value="ACROSIN-RELATED"/>
    <property type="match status" value="1"/>
</dbReference>
<keyword evidence="1" id="KW-1015">Disulfide bond</keyword>
<dbReference type="SMART" id="SM00020">
    <property type="entry name" value="Tryp_SPc"/>
    <property type="match status" value="1"/>
</dbReference>
<dbReference type="InterPro" id="IPR009003">
    <property type="entry name" value="Peptidase_S1_PA"/>
</dbReference>
<dbReference type="PRINTS" id="PR00722">
    <property type="entry name" value="CHYMOTRYPSIN"/>
</dbReference>
<dbReference type="GO" id="GO:0006508">
    <property type="term" value="P:proteolysis"/>
    <property type="evidence" value="ECO:0007669"/>
    <property type="project" value="InterPro"/>
</dbReference>
<comment type="similarity">
    <text evidence="2">Belongs to the peptidase S1 family. CLIP subfamily.</text>
</comment>
<reference evidence="5" key="1">
    <citation type="submission" date="2019-07" db="EMBL/GenBank/DDBJ databases">
        <title>Annotation for the trematode Paragonimus miyazaki's.</title>
        <authorList>
            <person name="Choi Y.-J."/>
        </authorList>
    </citation>
    <scope>NUCLEOTIDE SEQUENCE</scope>
    <source>
        <strain evidence="5">Japan</strain>
    </source>
</reference>
<dbReference type="CDD" id="cd00190">
    <property type="entry name" value="Tryp_SPc"/>
    <property type="match status" value="1"/>
</dbReference>
<keyword evidence="3" id="KW-0732">Signal</keyword>
<evidence type="ECO:0000256" key="1">
    <source>
        <dbReference type="ARBA" id="ARBA00023157"/>
    </source>
</evidence>
<dbReference type="InterPro" id="IPR001314">
    <property type="entry name" value="Peptidase_S1A"/>
</dbReference>
<evidence type="ECO:0000256" key="3">
    <source>
        <dbReference type="SAM" id="SignalP"/>
    </source>
</evidence>
<dbReference type="InterPro" id="IPR001254">
    <property type="entry name" value="Trypsin_dom"/>
</dbReference>
<dbReference type="SUPFAM" id="SSF50494">
    <property type="entry name" value="Trypsin-like serine proteases"/>
    <property type="match status" value="2"/>
</dbReference>
<feature type="domain" description="Peptidase S1" evidence="4">
    <location>
        <begin position="72"/>
        <end position="405"/>
    </location>
</feature>
<dbReference type="Gene3D" id="2.40.10.10">
    <property type="entry name" value="Trypsin-like serine proteases"/>
    <property type="match status" value="1"/>
</dbReference>
<evidence type="ECO:0000256" key="2">
    <source>
        <dbReference type="ARBA" id="ARBA00024195"/>
    </source>
</evidence>
<dbReference type="PANTHER" id="PTHR24252:SF7">
    <property type="entry name" value="HYALIN"/>
    <property type="match status" value="1"/>
</dbReference>
<accession>A0A8S9YZB1</accession>
<dbReference type="GO" id="GO:0004252">
    <property type="term" value="F:serine-type endopeptidase activity"/>
    <property type="evidence" value="ECO:0007669"/>
    <property type="project" value="InterPro"/>
</dbReference>
<dbReference type="PROSITE" id="PS50240">
    <property type="entry name" value="TRYPSIN_DOM"/>
    <property type="match status" value="1"/>
</dbReference>
<keyword evidence="6" id="KW-1185">Reference proteome</keyword>
<dbReference type="InterPro" id="IPR043504">
    <property type="entry name" value="Peptidase_S1_PA_chymotrypsin"/>
</dbReference>
<gene>
    <name evidence="5" type="ORF">EG68_04495</name>
</gene>
<proteinExistence type="inferred from homology"/>
<dbReference type="FunFam" id="2.40.10.10:FF:000002">
    <property type="entry name" value="Transmembrane protease serine"/>
    <property type="match status" value="1"/>
</dbReference>